<evidence type="ECO:0000256" key="2">
    <source>
        <dbReference type="SAM" id="SignalP"/>
    </source>
</evidence>
<feature type="signal peptide" evidence="2">
    <location>
        <begin position="1"/>
        <end position="50"/>
    </location>
</feature>
<evidence type="ECO:0000313" key="5">
    <source>
        <dbReference type="Proteomes" id="UP000838686"/>
    </source>
</evidence>
<evidence type="ECO:0000259" key="3">
    <source>
        <dbReference type="PROSITE" id="PS51272"/>
    </source>
</evidence>
<keyword evidence="5" id="KW-1185">Reference proteome</keyword>
<dbReference type="RefSeq" id="WP_236338618.1">
    <property type="nucleotide sequence ID" value="NZ_CAKMMF010000002.1"/>
</dbReference>
<dbReference type="InterPro" id="IPR001119">
    <property type="entry name" value="SLH_dom"/>
</dbReference>
<evidence type="ECO:0000256" key="1">
    <source>
        <dbReference type="SAM" id="MobiDB-lite"/>
    </source>
</evidence>
<reference evidence="4" key="1">
    <citation type="submission" date="2022-01" db="EMBL/GenBank/DDBJ databases">
        <authorList>
            <person name="Criscuolo A."/>
        </authorList>
    </citation>
    <scope>NUCLEOTIDE SEQUENCE</scope>
    <source>
        <strain evidence="4">CIP111893</strain>
    </source>
</reference>
<feature type="compositionally biased region" description="Polar residues" evidence="1">
    <location>
        <begin position="1"/>
        <end position="14"/>
    </location>
</feature>
<dbReference type="PROSITE" id="PS51272">
    <property type="entry name" value="SLH"/>
    <property type="match status" value="1"/>
</dbReference>
<dbReference type="Pfam" id="PF00395">
    <property type="entry name" value="SLH"/>
    <property type="match status" value="1"/>
</dbReference>
<dbReference type="Proteomes" id="UP000838686">
    <property type="component" value="Unassembled WGS sequence"/>
</dbReference>
<name>A0ABN8FZ66_9BACL</name>
<accession>A0ABN8FZ66</accession>
<protein>
    <recommendedName>
        <fullName evidence="3">SLH domain-containing protein</fullName>
    </recommendedName>
</protein>
<gene>
    <name evidence="4" type="ORF">PAECIP111893_00385</name>
</gene>
<comment type="caution">
    <text evidence="4">The sequence shown here is derived from an EMBL/GenBank/DDBJ whole genome shotgun (WGS) entry which is preliminary data.</text>
</comment>
<dbReference type="EMBL" id="CAKMMF010000002">
    <property type="protein sequence ID" value="CAH1193103.1"/>
    <property type="molecule type" value="Genomic_DNA"/>
</dbReference>
<feature type="chain" id="PRO_5046334311" description="SLH domain-containing protein" evidence="2">
    <location>
        <begin position="51"/>
        <end position="964"/>
    </location>
</feature>
<keyword evidence="2" id="KW-0732">Signal</keyword>
<feature type="domain" description="SLH" evidence="3">
    <location>
        <begin position="106"/>
        <end position="169"/>
    </location>
</feature>
<sequence length="964" mass="101588">MRNTSDPYFKQNSQEPKHFRGGEKKVMKKSLSLLVAIAMVFSMFASVAAAATPELTTQQKFDALKEAGVFSGYPPNGDAGLNKEMTRAEFAKIVAIIAGYEDNAAGAAQYTDIPKNYWASPFIGAVTAEGIMNGLGAGKFGPTGKVTVEQVAKVVVELAGLEPEEGATVGGTSAWATGYVAAAIKAGFIPEQASYKGNALRSLLVNVAYDFSGDAAGVTVKSATVIDDKNIEVTFSDNEVVKKALDTALVAGQATKVSVEYKGKTYEVEVTLGAVAISKAVQTNAREITVSFNRALTATEIAALTYEVKFDLITYDVTAKWSEDKKAVVLSSNFLPANEYTVTVKGFDAVKVKVEDGKATKLEITANSLQKADNQDLGVKLFNQFDKEIENPTLTVTVFNATQGKSIPKDEKGKYDLKEDANAKIDDNFVVTASYAATLNVSKTFKIVAGSTATSIKLGTVAPLKDKKHISINESGLILPYEMADQYGQKVLLTETDGTVTVAGNANNVNVGGITFMMSEAGVIASFKVDSKGVLTFATTGKSHGNLFITAMNTTTGASGNTTITVQGDAVVKTLQLSSPGFIIAAQEEVKVPFTAVDSFGAQIAGKDVKVGNAKNNITFNSNVPFAAGYPKINGKGELLFKFNGHGKAHIYAYLVGDGGASGAQLGSLELDVREASKADKINGVKDVGKYFAVGADTDFDQDNITYLDNYGRTKNVAAATYGVTVEGNAVTVANGKLTAVAVGTAKIKISLNAVDNDPEFVYDVEVVKADDIKTYAIKTIDTIYANKDLTASSSHAKTVELVGKLSSGDEVKIVQANAFARVTTSDSTKIDVSGNKIFGLDEGEATISAIKADGSKLADQVVKTSKAAPVAKTVEFKKGEYEVTRPAGLTFTVNSGDDYKVTVKDQYGVEINVDGFLYSSDVKVAAVNNKSITTGGADQVSGQATLTYMTSNSVTATTIVVVN</sequence>
<feature type="region of interest" description="Disordered" evidence="1">
    <location>
        <begin position="1"/>
        <end position="22"/>
    </location>
</feature>
<evidence type="ECO:0000313" key="4">
    <source>
        <dbReference type="EMBL" id="CAH1193103.1"/>
    </source>
</evidence>
<organism evidence="4 5">
    <name type="scientific">Paenibacillus plantiphilus</name>
    <dbReference type="NCBI Taxonomy" id="2905650"/>
    <lineage>
        <taxon>Bacteria</taxon>
        <taxon>Bacillati</taxon>
        <taxon>Bacillota</taxon>
        <taxon>Bacilli</taxon>
        <taxon>Bacillales</taxon>
        <taxon>Paenibacillaceae</taxon>
        <taxon>Paenibacillus</taxon>
    </lineage>
</organism>
<proteinExistence type="predicted"/>